<comment type="caution">
    <text evidence="2">The sequence shown here is derived from an EMBL/GenBank/DDBJ whole genome shotgun (WGS) entry which is preliminary data.</text>
</comment>
<dbReference type="Proteomes" id="UP000031563">
    <property type="component" value="Unassembled WGS sequence"/>
</dbReference>
<dbReference type="EMBL" id="JWIR02000062">
    <property type="protein sequence ID" value="KKB36263.1"/>
    <property type="molecule type" value="Genomic_DNA"/>
</dbReference>
<sequence>MNDYHSNYYSRYHHAQRQPQSGPTTPPYQLWSPEEASQNIGAYRGQYIRTSITGYGLVYAQLTDYHPHTGTVDLNVYFTPGRPPSFMRVNRNDLTGIVPLGFQPPPEILAPPAPTPAPSSRPPWCQWAPWHPMCQ</sequence>
<evidence type="ECO:0000313" key="3">
    <source>
        <dbReference type="Proteomes" id="UP000031563"/>
    </source>
</evidence>
<name>A0A0F5HSM7_BACTR</name>
<keyword evidence="3" id="KW-1185">Reference proteome</keyword>
<dbReference type="RefSeq" id="WP_040036200.1">
    <property type="nucleotide sequence ID" value="NZ_JWIQ02000002.1"/>
</dbReference>
<evidence type="ECO:0000313" key="2">
    <source>
        <dbReference type="EMBL" id="KKB36263.1"/>
    </source>
</evidence>
<proteinExistence type="predicted"/>
<feature type="region of interest" description="Disordered" evidence="1">
    <location>
        <begin position="1"/>
        <end position="28"/>
    </location>
</feature>
<reference evidence="2" key="1">
    <citation type="submission" date="2015-02" db="EMBL/GenBank/DDBJ databases">
        <title>Genome Assembly of Bacillaceae bacterium MTCC 8252.</title>
        <authorList>
            <person name="Verma A."/>
            <person name="Khatri I."/>
            <person name="Mual P."/>
            <person name="Subramanian S."/>
            <person name="Krishnamurthi S."/>
        </authorList>
    </citation>
    <scope>NUCLEOTIDE SEQUENCE [LARGE SCALE GENOMIC DNA]</scope>
    <source>
        <strain evidence="2">MTCC 8252</strain>
    </source>
</reference>
<accession>A0A0F5HSM7</accession>
<dbReference type="OrthoDB" id="2679204at2"/>
<gene>
    <name evidence="2" type="ORF">QY95_03127</name>
</gene>
<organism evidence="2 3">
    <name type="scientific">Bacillus thermotolerans</name>
    <name type="common">Quasibacillus thermotolerans</name>
    <dbReference type="NCBI Taxonomy" id="1221996"/>
    <lineage>
        <taxon>Bacteria</taxon>
        <taxon>Bacillati</taxon>
        <taxon>Bacillota</taxon>
        <taxon>Bacilli</taxon>
        <taxon>Bacillales</taxon>
        <taxon>Bacillaceae</taxon>
        <taxon>Bacillus</taxon>
    </lineage>
</organism>
<protein>
    <submittedName>
        <fullName evidence="2">Uncharacterized protein</fullName>
    </submittedName>
</protein>
<dbReference type="AlphaFoldDB" id="A0A0F5HSM7"/>
<evidence type="ECO:0000256" key="1">
    <source>
        <dbReference type="SAM" id="MobiDB-lite"/>
    </source>
</evidence>